<evidence type="ECO:0000313" key="5">
    <source>
        <dbReference type="EMBL" id="KAK0139270.1"/>
    </source>
</evidence>
<keyword evidence="3" id="KW-0460">Magnesium</keyword>
<reference evidence="5" key="1">
    <citation type="journal article" date="2023" name="Front. Mar. Sci.">
        <title>A new Merluccius polli reference genome to investigate the effects of global change in West African waters.</title>
        <authorList>
            <person name="Mateo J.L."/>
            <person name="Blanco-Fernandez C."/>
            <person name="Garcia-Vazquez E."/>
            <person name="Machado-Schiaffino G."/>
        </authorList>
    </citation>
    <scope>NUCLEOTIDE SEQUENCE</scope>
    <source>
        <strain evidence="5">C29</strain>
        <tissue evidence="5">Fin</tissue>
    </source>
</reference>
<comment type="caution">
    <text evidence="5">The sequence shown here is derived from an EMBL/GenBank/DDBJ whole genome shotgun (WGS) entry which is preliminary data.</text>
</comment>
<dbReference type="GO" id="GO:0005886">
    <property type="term" value="C:plasma membrane"/>
    <property type="evidence" value="ECO:0007669"/>
    <property type="project" value="TreeGrafter"/>
</dbReference>
<comment type="subcellular location">
    <subcellularLocation>
        <location evidence="1">Membrane</location>
        <topology evidence="1">Multi-pass membrane protein</topology>
    </subcellularLocation>
</comment>
<accession>A0AA47MFP2</accession>
<evidence type="ECO:0000256" key="2">
    <source>
        <dbReference type="ARBA" id="ARBA00022723"/>
    </source>
</evidence>
<sequence length="75" mass="8609">MGIGISGQEGMQAVMASGLRHMPVQTPPETSAGARHWCYTRLANMIVYFFYKNVAYVNLLFWYQFFCGFSGHRHE</sequence>
<dbReference type="PANTHER" id="PTHR24092:SF218">
    <property type="entry name" value="PHOSPHOLIPID-TRANSPORTING ATPASE"/>
    <property type="match status" value="1"/>
</dbReference>
<dbReference type="GO" id="GO:0046872">
    <property type="term" value="F:metal ion binding"/>
    <property type="evidence" value="ECO:0007669"/>
    <property type="project" value="UniProtKB-KW"/>
</dbReference>
<dbReference type="AlphaFoldDB" id="A0AA47MFP2"/>
<gene>
    <name evidence="5" type="primary">ATP10D_2</name>
    <name evidence="5" type="ORF">N1851_024096</name>
</gene>
<dbReference type="InterPro" id="IPR023298">
    <property type="entry name" value="ATPase_P-typ_TM_dom_sf"/>
</dbReference>
<proteinExistence type="predicted"/>
<evidence type="ECO:0000256" key="1">
    <source>
        <dbReference type="ARBA" id="ARBA00004141"/>
    </source>
</evidence>
<dbReference type="Pfam" id="PF16212">
    <property type="entry name" value="PhoLip_ATPase_C"/>
    <property type="match status" value="1"/>
</dbReference>
<dbReference type="InterPro" id="IPR032630">
    <property type="entry name" value="P_typ_ATPase_c"/>
</dbReference>
<keyword evidence="6" id="KW-1185">Reference proteome</keyword>
<dbReference type="GO" id="GO:0045332">
    <property type="term" value="P:phospholipid translocation"/>
    <property type="evidence" value="ECO:0007669"/>
    <property type="project" value="TreeGrafter"/>
</dbReference>
<dbReference type="Proteomes" id="UP001174136">
    <property type="component" value="Unassembled WGS sequence"/>
</dbReference>
<evidence type="ECO:0000259" key="4">
    <source>
        <dbReference type="Pfam" id="PF16212"/>
    </source>
</evidence>
<organism evidence="5 6">
    <name type="scientific">Merluccius polli</name>
    <name type="common">Benguela hake</name>
    <name type="synonym">Merluccius cadenati</name>
    <dbReference type="NCBI Taxonomy" id="89951"/>
    <lineage>
        <taxon>Eukaryota</taxon>
        <taxon>Metazoa</taxon>
        <taxon>Chordata</taxon>
        <taxon>Craniata</taxon>
        <taxon>Vertebrata</taxon>
        <taxon>Euteleostomi</taxon>
        <taxon>Actinopterygii</taxon>
        <taxon>Neopterygii</taxon>
        <taxon>Teleostei</taxon>
        <taxon>Neoteleostei</taxon>
        <taxon>Acanthomorphata</taxon>
        <taxon>Zeiogadaria</taxon>
        <taxon>Gadariae</taxon>
        <taxon>Gadiformes</taxon>
        <taxon>Gadoidei</taxon>
        <taxon>Merlucciidae</taxon>
        <taxon>Merluccius</taxon>
    </lineage>
</organism>
<dbReference type="GO" id="GO:0140326">
    <property type="term" value="F:ATPase-coupled intramembrane lipid transporter activity"/>
    <property type="evidence" value="ECO:0007669"/>
    <property type="project" value="TreeGrafter"/>
</dbReference>
<dbReference type="SUPFAM" id="SSF81665">
    <property type="entry name" value="Calcium ATPase, transmembrane domain M"/>
    <property type="match status" value="1"/>
</dbReference>
<dbReference type="PANTHER" id="PTHR24092">
    <property type="entry name" value="PROBABLE PHOSPHOLIPID-TRANSPORTING ATPASE"/>
    <property type="match status" value="1"/>
</dbReference>
<feature type="domain" description="P-type ATPase C-terminal" evidence="4">
    <location>
        <begin position="36"/>
        <end position="72"/>
    </location>
</feature>
<name>A0AA47MFP2_MERPO</name>
<protein>
    <submittedName>
        <fullName evidence="5">Phospholipid-transporting ATPase VD</fullName>
    </submittedName>
</protein>
<evidence type="ECO:0000313" key="6">
    <source>
        <dbReference type="Proteomes" id="UP001174136"/>
    </source>
</evidence>
<dbReference type="EMBL" id="JAOPHQ010004495">
    <property type="protein sequence ID" value="KAK0139270.1"/>
    <property type="molecule type" value="Genomic_DNA"/>
</dbReference>
<keyword evidence="2" id="KW-0479">Metal-binding</keyword>
<evidence type="ECO:0000256" key="3">
    <source>
        <dbReference type="ARBA" id="ARBA00022842"/>
    </source>
</evidence>